<dbReference type="AlphaFoldDB" id="A0A3N4PZY2"/>
<reference evidence="2 3" key="1">
    <citation type="submission" date="2018-11" db="EMBL/GenBank/DDBJ databases">
        <title>Chitinophaga lutea sp.nov., isolate from arsenic contaminated soil.</title>
        <authorList>
            <person name="Zong Y."/>
        </authorList>
    </citation>
    <scope>NUCLEOTIDE SEQUENCE [LARGE SCALE GENOMIC DNA]</scope>
    <source>
        <strain evidence="2 3">ZY74</strain>
    </source>
</reference>
<keyword evidence="3" id="KW-1185">Reference proteome</keyword>
<protein>
    <recommendedName>
        <fullName evidence="4">DoxX family membrane protein</fullName>
    </recommendedName>
</protein>
<feature type="transmembrane region" description="Helical" evidence="1">
    <location>
        <begin position="65"/>
        <end position="83"/>
    </location>
</feature>
<evidence type="ECO:0000256" key="1">
    <source>
        <dbReference type="SAM" id="Phobius"/>
    </source>
</evidence>
<feature type="transmembrane region" description="Helical" evidence="1">
    <location>
        <begin position="33"/>
        <end position="53"/>
    </location>
</feature>
<dbReference type="PANTHER" id="PTHR36974:SF1">
    <property type="entry name" value="DOXX FAMILY MEMBRANE PROTEIN"/>
    <property type="match status" value="1"/>
</dbReference>
<keyword evidence="1" id="KW-0472">Membrane</keyword>
<proteinExistence type="predicted"/>
<keyword evidence="1" id="KW-0812">Transmembrane</keyword>
<feature type="transmembrane region" description="Helical" evidence="1">
    <location>
        <begin position="90"/>
        <end position="108"/>
    </location>
</feature>
<dbReference type="RefSeq" id="WP_123845065.1">
    <property type="nucleotide sequence ID" value="NZ_RPDH01000001.1"/>
</dbReference>
<sequence>MPESILPVVFLIALLVMRILYKEYRFALSGRMAMAAMLVATGVAHFVFTKGMSMMLPDFVPFRTPLVYATGVLEILAAVGLLLPRYAKLTGWLLIAFFVLLLPANIYATMHHVNLESATLDGDGPGYLWYRIPLQAVFIGWTYLSCIKPSIINARLFTQKDHRYIEVNESR</sequence>
<name>A0A3N4PZY2_9BACT</name>
<comment type="caution">
    <text evidence="2">The sequence shown here is derived from an EMBL/GenBank/DDBJ whole genome shotgun (WGS) entry which is preliminary data.</text>
</comment>
<organism evidence="2 3">
    <name type="scientific">Chitinophaga lutea</name>
    <dbReference type="NCBI Taxonomy" id="2488634"/>
    <lineage>
        <taxon>Bacteria</taxon>
        <taxon>Pseudomonadati</taxon>
        <taxon>Bacteroidota</taxon>
        <taxon>Chitinophagia</taxon>
        <taxon>Chitinophagales</taxon>
        <taxon>Chitinophagaceae</taxon>
        <taxon>Chitinophaga</taxon>
    </lineage>
</organism>
<feature type="transmembrane region" description="Helical" evidence="1">
    <location>
        <begin position="128"/>
        <end position="147"/>
    </location>
</feature>
<feature type="transmembrane region" description="Helical" evidence="1">
    <location>
        <begin position="6"/>
        <end position="21"/>
    </location>
</feature>
<accession>A0A3N4PZY2</accession>
<dbReference type="EMBL" id="RPDH01000001">
    <property type="protein sequence ID" value="RPE14312.1"/>
    <property type="molecule type" value="Genomic_DNA"/>
</dbReference>
<dbReference type="Proteomes" id="UP000278351">
    <property type="component" value="Unassembled WGS sequence"/>
</dbReference>
<gene>
    <name evidence="2" type="ORF">EGT74_03090</name>
</gene>
<keyword evidence="1" id="KW-1133">Transmembrane helix</keyword>
<evidence type="ECO:0000313" key="2">
    <source>
        <dbReference type="EMBL" id="RPE14312.1"/>
    </source>
</evidence>
<evidence type="ECO:0008006" key="4">
    <source>
        <dbReference type="Google" id="ProtNLM"/>
    </source>
</evidence>
<evidence type="ECO:0000313" key="3">
    <source>
        <dbReference type="Proteomes" id="UP000278351"/>
    </source>
</evidence>
<dbReference type="PANTHER" id="PTHR36974">
    <property type="entry name" value="MEMBRANE PROTEIN-RELATED"/>
    <property type="match status" value="1"/>
</dbReference>